<name>G4TTC6_SERID</name>
<keyword evidence="4" id="KW-1185">Reference proteome</keyword>
<sequence>MSLWILLIVEHLDPCQLQSLDSIISLAMINITCFTSNLRSREAYLFLTSIRLFASCLPRAALDEYLIGALSNASLSSCVNSWNQPMGKTGTSGSTRSLDRPLRSGRSAGDAWSDTCRCGQDESSADSPSYYKGELEPRQDTPKSLPLQGFFLVYTNIAHHDHPIHSLHHFSETPEASSSVELRCHTTNSVIQLEELSISLNNRPFFAGFKD</sequence>
<dbReference type="EMBL" id="CAFZ01000328">
    <property type="protein sequence ID" value="CCA74570.1"/>
    <property type="molecule type" value="Genomic_DNA"/>
</dbReference>
<dbReference type="HOGENOM" id="CLU_1305285_0_0_1"/>
<evidence type="ECO:0000256" key="2">
    <source>
        <dbReference type="SAM" id="SignalP"/>
    </source>
</evidence>
<evidence type="ECO:0000313" key="4">
    <source>
        <dbReference type="Proteomes" id="UP000007148"/>
    </source>
</evidence>
<accession>G4TTC6</accession>
<evidence type="ECO:0000313" key="3">
    <source>
        <dbReference type="EMBL" id="CCA74570.1"/>
    </source>
</evidence>
<protein>
    <submittedName>
        <fullName evidence="3">Uncharacterized protein</fullName>
    </submittedName>
</protein>
<dbReference type="AlphaFoldDB" id="G4TTC6"/>
<keyword evidence="2" id="KW-0732">Signal</keyword>
<feature type="compositionally biased region" description="Polar residues" evidence="1">
    <location>
        <begin position="87"/>
        <end position="96"/>
    </location>
</feature>
<dbReference type="Proteomes" id="UP000007148">
    <property type="component" value="Unassembled WGS sequence"/>
</dbReference>
<feature type="region of interest" description="Disordered" evidence="1">
    <location>
        <begin position="87"/>
        <end position="142"/>
    </location>
</feature>
<dbReference type="InParanoid" id="G4TTC6"/>
<gene>
    <name evidence="3" type="ORF">PIIN_08522</name>
</gene>
<evidence type="ECO:0000256" key="1">
    <source>
        <dbReference type="SAM" id="MobiDB-lite"/>
    </source>
</evidence>
<organism evidence="3 4">
    <name type="scientific">Serendipita indica (strain DSM 11827)</name>
    <name type="common">Root endophyte fungus</name>
    <name type="synonym">Piriformospora indica</name>
    <dbReference type="NCBI Taxonomy" id="1109443"/>
    <lineage>
        <taxon>Eukaryota</taxon>
        <taxon>Fungi</taxon>
        <taxon>Dikarya</taxon>
        <taxon>Basidiomycota</taxon>
        <taxon>Agaricomycotina</taxon>
        <taxon>Agaricomycetes</taxon>
        <taxon>Sebacinales</taxon>
        <taxon>Serendipitaceae</taxon>
        <taxon>Serendipita</taxon>
    </lineage>
</organism>
<feature type="signal peptide" evidence="2">
    <location>
        <begin position="1"/>
        <end position="17"/>
    </location>
</feature>
<feature type="chain" id="PRO_5003469131" evidence="2">
    <location>
        <begin position="18"/>
        <end position="211"/>
    </location>
</feature>
<comment type="caution">
    <text evidence="3">The sequence shown here is derived from an EMBL/GenBank/DDBJ whole genome shotgun (WGS) entry which is preliminary data.</text>
</comment>
<reference evidence="3 4" key="1">
    <citation type="journal article" date="2011" name="PLoS Pathog.">
        <title>Endophytic Life Strategies Decoded by Genome and Transcriptome Analyses of the Mutualistic Root Symbiont Piriformospora indica.</title>
        <authorList>
            <person name="Zuccaro A."/>
            <person name="Lahrmann U."/>
            <person name="Guldener U."/>
            <person name="Langen G."/>
            <person name="Pfiffi S."/>
            <person name="Biedenkopf D."/>
            <person name="Wong P."/>
            <person name="Samans B."/>
            <person name="Grimm C."/>
            <person name="Basiewicz M."/>
            <person name="Murat C."/>
            <person name="Martin F."/>
            <person name="Kogel K.H."/>
        </authorList>
    </citation>
    <scope>NUCLEOTIDE SEQUENCE [LARGE SCALE GENOMIC DNA]</scope>
    <source>
        <strain evidence="3 4">DSM 11827</strain>
    </source>
</reference>
<proteinExistence type="predicted"/>